<dbReference type="EMBL" id="LDIR01000001">
    <property type="protein sequence ID" value="OCL93443.1"/>
    <property type="molecule type" value="Genomic_DNA"/>
</dbReference>
<reference evidence="2 3" key="1">
    <citation type="submission" date="2015-05" db="EMBL/GenBank/DDBJ databases">
        <authorList>
            <person name="Rovetto F."/>
            <person name="Cocolin L."/>
            <person name="Illeghems K."/>
            <person name="Van Nieuwerburgh F."/>
            <person name="Houf K."/>
        </authorList>
    </citation>
    <scope>NUCLEOTIDE SEQUENCE [LARGE SCALE GENOMIC DNA]</scope>
    <source>
        <strain evidence="2 3">117434</strain>
    </source>
</reference>
<organism evidence="2 3">
    <name type="scientific">Arcobacter porcinus</name>
    <dbReference type="NCBI Taxonomy" id="1935204"/>
    <lineage>
        <taxon>Bacteria</taxon>
        <taxon>Pseudomonadati</taxon>
        <taxon>Campylobacterota</taxon>
        <taxon>Epsilonproteobacteria</taxon>
        <taxon>Campylobacterales</taxon>
        <taxon>Arcobacteraceae</taxon>
        <taxon>Arcobacter</taxon>
    </lineage>
</organism>
<evidence type="ECO:0000313" key="2">
    <source>
        <dbReference type="EMBL" id="OCL93443.1"/>
    </source>
</evidence>
<gene>
    <name evidence="2" type="ORF">AAX28_00986</name>
</gene>
<proteinExistence type="inferred from homology"/>
<comment type="similarity">
    <text evidence="1">Belongs to the MYG1 family.</text>
</comment>
<dbReference type="InterPro" id="IPR003226">
    <property type="entry name" value="MYG1_exonuclease"/>
</dbReference>
<sequence length="274" mass="32168">MKNFILNFWHDKVVYMKKLIATHNKMFHADEITAIALLEVFTDFEIEVQRVDHDTKDFSKYDFVIDIGKKYDRIKYFDHHQYKGGKSSAGLIWDYIGLNEEYPKLSKLIDLVDRNDVGIEKAKPFEYSSLIKCYNTRNPNSKEQDEQFYQAVNFSKNIILSMKDMEEGMIKAKEIINNSFNFNRNPKIIELSEFTPYWTSYINGITMPFVKAVVWEDEDDRTWKVKVPSKTVGSFELNGKALKQDNNMEFVHSSGHFAIAKDELTMIKYLSKNI</sequence>
<keyword evidence="3" id="KW-1185">Reference proteome</keyword>
<protein>
    <submittedName>
        <fullName evidence="2">Uncharacterized protein</fullName>
    </submittedName>
</protein>
<comment type="caution">
    <text evidence="2">The sequence shown here is derived from an EMBL/GenBank/DDBJ whole genome shotgun (WGS) entry which is preliminary data.</text>
</comment>
<evidence type="ECO:0000256" key="1">
    <source>
        <dbReference type="ARBA" id="ARBA00010105"/>
    </source>
</evidence>
<accession>A0ABX2YI06</accession>
<name>A0ABX2YI06_9BACT</name>
<dbReference type="Pfam" id="PF03690">
    <property type="entry name" value="MYG1_exonuc"/>
    <property type="match status" value="2"/>
</dbReference>
<dbReference type="PANTHER" id="PTHR11215:SF1">
    <property type="entry name" value="MYG1 EXONUCLEASE"/>
    <property type="match status" value="1"/>
</dbReference>
<dbReference type="PANTHER" id="PTHR11215">
    <property type="entry name" value="METAL DEPENDENT HYDROLASE - RELATED"/>
    <property type="match status" value="1"/>
</dbReference>
<evidence type="ECO:0000313" key="3">
    <source>
        <dbReference type="Proteomes" id="UP000093159"/>
    </source>
</evidence>
<dbReference type="Proteomes" id="UP000093159">
    <property type="component" value="Unassembled WGS sequence"/>
</dbReference>